<feature type="transmembrane region" description="Helical" evidence="1">
    <location>
        <begin position="357"/>
        <end position="375"/>
    </location>
</feature>
<keyword evidence="1" id="KW-0812">Transmembrane</keyword>
<protein>
    <submittedName>
        <fullName evidence="2">DUF4173 domain-containing protein</fullName>
    </submittedName>
</protein>
<evidence type="ECO:0000256" key="1">
    <source>
        <dbReference type="SAM" id="Phobius"/>
    </source>
</evidence>
<dbReference type="InterPro" id="IPR025291">
    <property type="entry name" value="DUF4153"/>
</dbReference>
<dbReference type="EMBL" id="JACOON010000008">
    <property type="protein sequence ID" value="MBC5649512.1"/>
    <property type="molecule type" value="Genomic_DNA"/>
</dbReference>
<feature type="transmembrane region" description="Helical" evidence="1">
    <location>
        <begin position="249"/>
        <end position="269"/>
    </location>
</feature>
<evidence type="ECO:0000313" key="3">
    <source>
        <dbReference type="Proteomes" id="UP000606889"/>
    </source>
</evidence>
<feature type="transmembrane region" description="Helical" evidence="1">
    <location>
        <begin position="12"/>
        <end position="31"/>
    </location>
</feature>
<keyword evidence="1" id="KW-0472">Membrane</keyword>
<name>A0ABR7EIA9_9FIRM</name>
<feature type="transmembrane region" description="Helical" evidence="1">
    <location>
        <begin position="37"/>
        <end position="59"/>
    </location>
</feature>
<feature type="transmembrane region" description="Helical" evidence="1">
    <location>
        <begin position="323"/>
        <end position="345"/>
    </location>
</feature>
<dbReference type="RefSeq" id="WP_186858961.1">
    <property type="nucleotide sequence ID" value="NZ_JACOON010000008.1"/>
</dbReference>
<accession>A0ABR7EIA9</accession>
<sequence length="534" mass="59686">MNTESTQTAIRTPRLALAGAVLAVLFCILLYDNLAGLIPLGLNVPLYLTAFYLLLGVAFGKRFRVGCARTVFHLACIFLLSITFVLFNNPVLLAINAILIILLAGEQVMLSLNQTLYDPYSIFFAGDSLALWFSFSFGGIKNAFVQYRSSGKGRLTGILIGIAVTIPVLLAVIPLLLSGDAVFHKFFTDLFGNLEWSDIVGKTLAALALFVLFSGMFWSLGNKFRTKNAPQASSVPTAKNTPFGQTASLILLFTLSTILAAFCAIQFLYLFSGRVPEGITYSEYARSGFWQLLAVAAIVITVVFLLFRFGTPCPRSAFRLRRALMSLLLGCTIILLVSSFSRMALYEQSFGFSRLRLFTQFFMVALFIFLAISILRLWLSRINLRKCAFVCFLSCYLVLAFWNVDAFIARENMKNQGRYADVAYLTTLGADALPYYIDRLDADYFATAIIDADLVPDGENSSYQYLSNGKILLYREDQVITQAYHLRHIMRDLEASYDWQYWNAGRNAARAALNKNPQLVENINIIKDALIQPR</sequence>
<feature type="transmembrane region" description="Helical" evidence="1">
    <location>
        <begin position="289"/>
        <end position="311"/>
    </location>
</feature>
<evidence type="ECO:0000313" key="2">
    <source>
        <dbReference type="EMBL" id="MBC5649512.1"/>
    </source>
</evidence>
<keyword evidence="3" id="KW-1185">Reference proteome</keyword>
<dbReference type="Proteomes" id="UP000606889">
    <property type="component" value="Unassembled WGS sequence"/>
</dbReference>
<comment type="caution">
    <text evidence="2">The sequence shown here is derived from an EMBL/GenBank/DDBJ whole genome shotgun (WGS) entry which is preliminary data.</text>
</comment>
<feature type="transmembrane region" description="Helical" evidence="1">
    <location>
        <begin position="387"/>
        <end position="404"/>
    </location>
</feature>
<proteinExistence type="predicted"/>
<gene>
    <name evidence="2" type="ORF">H8S18_14285</name>
</gene>
<feature type="transmembrane region" description="Helical" evidence="1">
    <location>
        <begin position="199"/>
        <end position="220"/>
    </location>
</feature>
<keyword evidence="1" id="KW-1133">Transmembrane helix</keyword>
<feature type="transmembrane region" description="Helical" evidence="1">
    <location>
        <begin position="71"/>
        <end position="102"/>
    </location>
</feature>
<organism evidence="2 3">
    <name type="scientific">Christensenella tenuis</name>
    <dbReference type="NCBI Taxonomy" id="2763033"/>
    <lineage>
        <taxon>Bacteria</taxon>
        <taxon>Bacillati</taxon>
        <taxon>Bacillota</taxon>
        <taxon>Clostridia</taxon>
        <taxon>Christensenellales</taxon>
        <taxon>Christensenellaceae</taxon>
        <taxon>Christensenella</taxon>
    </lineage>
</organism>
<reference evidence="2 3" key="1">
    <citation type="submission" date="2020-08" db="EMBL/GenBank/DDBJ databases">
        <title>Genome public.</title>
        <authorList>
            <person name="Liu C."/>
            <person name="Sun Q."/>
        </authorList>
    </citation>
    <scope>NUCLEOTIDE SEQUENCE [LARGE SCALE GENOMIC DNA]</scope>
    <source>
        <strain evidence="2 3">NSJ-35</strain>
    </source>
</reference>
<feature type="transmembrane region" description="Helical" evidence="1">
    <location>
        <begin position="122"/>
        <end position="144"/>
    </location>
</feature>
<dbReference type="Pfam" id="PF13687">
    <property type="entry name" value="DUF4153"/>
    <property type="match status" value="1"/>
</dbReference>
<feature type="transmembrane region" description="Helical" evidence="1">
    <location>
        <begin position="156"/>
        <end position="179"/>
    </location>
</feature>